<keyword evidence="9" id="KW-1185">Reference proteome</keyword>
<keyword evidence="5" id="KW-0472">Membrane</keyword>
<dbReference type="GO" id="GO:0042147">
    <property type="term" value="P:retrograde transport, endosome to Golgi"/>
    <property type="evidence" value="ECO:0007669"/>
    <property type="project" value="InterPro"/>
</dbReference>
<sequence>MKFSDTMETAYSNIKQQAIFIDQCLAQNQLLQAFQHATTMLNELRNPNLSPKQYYDLYLSISNELTIALPAYLVKGHKDKQFDLDEIYEYVQYTGNILPRLYLMIIVGVSYLKVVPADDNHTITELLKDLIEMCRGEQNSIHGLFLRYFLLQSITPFLNDYTTRDLDEKTKSTHKLEFLVQFLLENFIEMNKLWIRLQFHGPSSEWKKRVHQRKELQILVGAQLVTISQLIDYPIYNRCFINVFLNHVVQCNDPISQEYFMDVVIQVFPAEFHWKTLDKLLKAASRLNSEVNIDTILLNLMDRLKQCEEFTHSAKNDNNVLFERFATYLETLVEDEDSNFSLKQFILVFKNILNFTLVHYQGNIQNVNMLFQILLLKLQKTENDSLPSQDNMVRILTFKDSPPELLEKNRRNFLYTLIVQSTAYKKLIFSLKTESQQVYVVRVILDILLTDDDPENNNKSILPIESMDQLKRLLTLYNPMLSFKTENLSMDLPKREKLSKLIHLVANSILQSTSTQFKPMDSQIEAILLLKKWIGKKHNNISLLYPSLISNFWKLIRKCSILAINQPNENFQKQYNDKIKRLFKYVSHCLNDFIIIGNPTPNDLQTAYKLSLQTALLASQLSQDEISLNFFSESFIILEEHLAGDSKHQYDSLIDMIQTLQFTLAKGCRPSQYEMLTMRCIQNCSRLLKKQDQCRTILLCSHLWFTPEADDFQNGKKVLECIQRSLKLADSVMDSFVSCQLMIEILDKCVYYYVKGKDTEIVNHITTKYVNALIKLVGQNLNSLRAEQQDIEGEEEQEQEEKDAEQEETVNVSSDGLFLKTDTTEMVSRVIPITDYEDHTSGILNATIGSFVRICAYIGNQDPLVSELQQLII</sequence>
<dbReference type="eggNOG" id="KOG1107">
    <property type="taxonomic scope" value="Eukaryota"/>
</dbReference>
<comment type="similarity">
    <text evidence="2 6">Belongs to the VPS35 family.</text>
</comment>
<dbReference type="Proteomes" id="UP000001640">
    <property type="component" value="Chromosome 9"/>
</dbReference>
<evidence type="ECO:0000313" key="8">
    <source>
        <dbReference type="EMBL" id="CCC71944.1"/>
    </source>
</evidence>
<keyword evidence="3 6" id="KW-0813">Transport</keyword>
<evidence type="ECO:0000256" key="1">
    <source>
        <dbReference type="ARBA" id="ARBA00004170"/>
    </source>
</evidence>
<dbReference type="GO" id="GO:0005829">
    <property type="term" value="C:cytosol"/>
    <property type="evidence" value="ECO:0007669"/>
    <property type="project" value="GOC"/>
</dbReference>
<dbReference type="AlphaFoldDB" id="G0VKB0"/>
<evidence type="ECO:0000256" key="3">
    <source>
        <dbReference type="ARBA" id="ARBA00022448"/>
    </source>
</evidence>
<dbReference type="STRING" id="1064592.G0VKB0"/>
<evidence type="ECO:0000313" key="9">
    <source>
        <dbReference type="Proteomes" id="UP000001640"/>
    </source>
</evidence>
<comment type="function">
    <text evidence="6">Plays a role in vesicular protein sorting.</text>
</comment>
<dbReference type="GO" id="GO:0030906">
    <property type="term" value="C:retromer, cargo-selective complex"/>
    <property type="evidence" value="ECO:0007669"/>
    <property type="project" value="InterPro"/>
</dbReference>
<dbReference type="PANTHER" id="PTHR11099:SF0">
    <property type="entry name" value="VACUOLAR PROTEIN SORTING-ASSOCIATED PROTEIN 35"/>
    <property type="match status" value="1"/>
</dbReference>
<dbReference type="Pfam" id="PF03635">
    <property type="entry name" value="Vps35"/>
    <property type="match status" value="1"/>
</dbReference>
<dbReference type="InterPro" id="IPR042491">
    <property type="entry name" value="Vps35_C"/>
</dbReference>
<reference evidence="8 9" key="1">
    <citation type="journal article" date="2011" name="Proc. Natl. Acad. Sci. U.S.A.">
        <title>Evolutionary erosion of yeast sex chromosomes by mating-type switching accidents.</title>
        <authorList>
            <person name="Gordon J.L."/>
            <person name="Armisen D."/>
            <person name="Proux-Wera E."/>
            <person name="Oheigeartaigh S.S."/>
            <person name="Byrne K.P."/>
            <person name="Wolfe K.H."/>
        </authorList>
    </citation>
    <scope>NUCLEOTIDE SEQUENCE [LARGE SCALE GENOMIC DNA]</scope>
    <source>
        <strain evidence="9">ATCC 76901 / BCRC 22586 / CBS 4309 / NBRC 1992 / NRRL Y-12630</strain>
    </source>
</reference>
<dbReference type="KEGG" id="ncs:NCAS_0I02760"/>
<organism evidence="8 9">
    <name type="scientific">Naumovozyma castellii</name>
    <name type="common">Yeast</name>
    <name type="synonym">Saccharomyces castellii</name>
    <dbReference type="NCBI Taxonomy" id="27288"/>
    <lineage>
        <taxon>Eukaryota</taxon>
        <taxon>Fungi</taxon>
        <taxon>Dikarya</taxon>
        <taxon>Ascomycota</taxon>
        <taxon>Saccharomycotina</taxon>
        <taxon>Saccharomycetes</taxon>
        <taxon>Saccharomycetales</taxon>
        <taxon>Saccharomycetaceae</taxon>
        <taxon>Naumovozyma</taxon>
    </lineage>
</organism>
<dbReference type="EMBL" id="HE576760">
    <property type="protein sequence ID" value="CCC71944.1"/>
    <property type="molecule type" value="Genomic_DNA"/>
</dbReference>
<evidence type="ECO:0000256" key="7">
    <source>
        <dbReference type="SAM" id="MobiDB-lite"/>
    </source>
</evidence>
<evidence type="ECO:0000256" key="6">
    <source>
        <dbReference type="PIRNR" id="PIRNR009375"/>
    </source>
</evidence>
<feature type="region of interest" description="Disordered" evidence="7">
    <location>
        <begin position="789"/>
        <end position="809"/>
    </location>
</feature>
<dbReference type="OMA" id="VFNELEY"/>
<dbReference type="HOGENOM" id="CLU_005836_0_0_1"/>
<dbReference type="GeneID" id="96905631"/>
<accession>G0VKB0</accession>
<evidence type="ECO:0000256" key="4">
    <source>
        <dbReference type="ARBA" id="ARBA00022927"/>
    </source>
</evidence>
<dbReference type="InterPro" id="IPR005378">
    <property type="entry name" value="Vps35"/>
</dbReference>
<dbReference type="OrthoDB" id="10258141at2759"/>
<dbReference type="PIRSF" id="PIRSF009375">
    <property type="entry name" value="Retromer_Vps35"/>
    <property type="match status" value="1"/>
</dbReference>
<dbReference type="InParanoid" id="G0VKB0"/>
<feature type="compositionally biased region" description="Acidic residues" evidence="7">
    <location>
        <begin position="789"/>
        <end position="808"/>
    </location>
</feature>
<dbReference type="RefSeq" id="XP_003678286.1">
    <property type="nucleotide sequence ID" value="XM_003678238.1"/>
</dbReference>
<evidence type="ECO:0000256" key="2">
    <source>
        <dbReference type="ARBA" id="ARBA00006536"/>
    </source>
</evidence>
<evidence type="ECO:0000256" key="5">
    <source>
        <dbReference type="ARBA" id="ARBA00023136"/>
    </source>
</evidence>
<comment type="subcellular location">
    <subcellularLocation>
        <location evidence="1">Membrane</location>
        <topology evidence="1">Peripheral membrane protein</topology>
    </subcellularLocation>
</comment>
<dbReference type="GO" id="GO:0006886">
    <property type="term" value="P:intracellular protein transport"/>
    <property type="evidence" value="ECO:0007669"/>
    <property type="project" value="TreeGrafter"/>
</dbReference>
<keyword evidence="4 6" id="KW-0653">Protein transport</keyword>
<proteinExistence type="inferred from homology"/>
<gene>
    <name evidence="8" type="primary">NCAS0I02760</name>
    <name evidence="8" type="ordered locus">NCAS_0I02760</name>
</gene>
<dbReference type="Gene3D" id="1.25.40.660">
    <property type="entry name" value="Vacuolar protein sorting-associated protein 35, helical subcomplex Vps35-C"/>
    <property type="match status" value="1"/>
</dbReference>
<name>G0VKB0_NAUCA</name>
<dbReference type="GO" id="GO:0005770">
    <property type="term" value="C:late endosome"/>
    <property type="evidence" value="ECO:0007669"/>
    <property type="project" value="TreeGrafter"/>
</dbReference>
<dbReference type="PANTHER" id="PTHR11099">
    <property type="entry name" value="VACUOLAR SORTING PROTEIN 35"/>
    <property type="match status" value="1"/>
</dbReference>
<reference key="2">
    <citation type="submission" date="2011-08" db="EMBL/GenBank/DDBJ databases">
        <title>Genome sequence of Naumovozyma castellii.</title>
        <authorList>
            <person name="Gordon J.L."/>
            <person name="Armisen D."/>
            <person name="Proux-Wera E."/>
            <person name="OhEigeartaigh S.S."/>
            <person name="Byrne K.P."/>
            <person name="Wolfe K.H."/>
        </authorList>
    </citation>
    <scope>NUCLEOTIDE SEQUENCE</scope>
    <source>
        <strain>Type strain:CBS 4309</strain>
    </source>
</reference>
<protein>
    <recommendedName>
        <fullName evidence="6">Vacuolar protein sorting-associated protein 35</fullName>
    </recommendedName>
</protein>